<dbReference type="RefSeq" id="WP_338291562.1">
    <property type="nucleotide sequence ID" value="NZ_AP027272.1"/>
</dbReference>
<keyword evidence="8" id="KW-1185">Reference proteome</keyword>
<comment type="cofactor">
    <cofactor evidence="1">
        <name>Mg(2+)</name>
        <dbReference type="ChEBI" id="CHEBI:18420"/>
    </cofactor>
</comment>
<dbReference type="InterPro" id="IPR000160">
    <property type="entry name" value="GGDEF_dom"/>
</dbReference>
<dbReference type="GO" id="GO:1902201">
    <property type="term" value="P:negative regulation of bacterial-type flagellum-dependent cell motility"/>
    <property type="evidence" value="ECO:0007669"/>
    <property type="project" value="TreeGrafter"/>
</dbReference>
<evidence type="ECO:0000256" key="2">
    <source>
        <dbReference type="ARBA" id="ARBA00012528"/>
    </source>
</evidence>
<dbReference type="KEGG" id="pmaw:MACH26_11010"/>
<name>A0AA48I456_9ALTE</name>
<dbReference type="Pfam" id="PF00990">
    <property type="entry name" value="GGDEF"/>
    <property type="match status" value="1"/>
</dbReference>
<dbReference type="SUPFAM" id="SSF52172">
    <property type="entry name" value="CheY-like"/>
    <property type="match status" value="1"/>
</dbReference>
<proteinExistence type="predicted"/>
<protein>
    <recommendedName>
        <fullName evidence="2">diguanylate cyclase</fullName>
        <ecNumber evidence="2">2.7.7.65</ecNumber>
    </recommendedName>
</protein>
<dbReference type="Gene3D" id="6.10.250.690">
    <property type="match status" value="1"/>
</dbReference>
<feature type="domain" description="GGDEF" evidence="6">
    <location>
        <begin position="167"/>
        <end position="302"/>
    </location>
</feature>
<evidence type="ECO:0000259" key="5">
    <source>
        <dbReference type="PROSITE" id="PS50110"/>
    </source>
</evidence>
<dbReference type="GO" id="GO:0005886">
    <property type="term" value="C:plasma membrane"/>
    <property type="evidence" value="ECO:0007669"/>
    <property type="project" value="TreeGrafter"/>
</dbReference>
<feature type="modified residue" description="4-aspartylphosphate" evidence="4">
    <location>
        <position position="57"/>
    </location>
</feature>
<dbReference type="Proteomes" id="UP001333710">
    <property type="component" value="Chromosome"/>
</dbReference>
<dbReference type="InterPro" id="IPR029787">
    <property type="entry name" value="Nucleotide_cyclase"/>
</dbReference>
<dbReference type="InterPro" id="IPR001789">
    <property type="entry name" value="Sig_transdc_resp-reg_receiver"/>
</dbReference>
<dbReference type="SMART" id="SM00448">
    <property type="entry name" value="REC"/>
    <property type="match status" value="1"/>
</dbReference>
<dbReference type="PANTHER" id="PTHR45138:SF9">
    <property type="entry name" value="DIGUANYLATE CYCLASE DGCM-RELATED"/>
    <property type="match status" value="1"/>
</dbReference>
<evidence type="ECO:0000256" key="3">
    <source>
        <dbReference type="ARBA" id="ARBA00034247"/>
    </source>
</evidence>
<dbReference type="CDD" id="cd01949">
    <property type="entry name" value="GGDEF"/>
    <property type="match status" value="1"/>
</dbReference>
<evidence type="ECO:0000256" key="4">
    <source>
        <dbReference type="PROSITE-ProRule" id="PRU00169"/>
    </source>
</evidence>
<dbReference type="PROSITE" id="PS50110">
    <property type="entry name" value="RESPONSE_REGULATORY"/>
    <property type="match status" value="1"/>
</dbReference>
<dbReference type="PANTHER" id="PTHR45138">
    <property type="entry name" value="REGULATORY COMPONENTS OF SENSORY TRANSDUCTION SYSTEM"/>
    <property type="match status" value="1"/>
</dbReference>
<feature type="domain" description="Response regulatory" evidence="5">
    <location>
        <begin position="9"/>
        <end position="124"/>
    </location>
</feature>
<evidence type="ECO:0000256" key="1">
    <source>
        <dbReference type="ARBA" id="ARBA00001946"/>
    </source>
</evidence>
<reference evidence="7" key="1">
    <citation type="submission" date="2023-01" db="EMBL/GenBank/DDBJ databases">
        <title>Complete genome sequence of Planctobacterium marinum strain Dej080120_11.</title>
        <authorList>
            <person name="Ueki S."/>
            <person name="Maruyama F."/>
        </authorList>
    </citation>
    <scope>NUCLEOTIDE SEQUENCE</scope>
    <source>
        <strain evidence="7">Dej080120_11</strain>
    </source>
</reference>
<dbReference type="GO" id="GO:0052621">
    <property type="term" value="F:diguanylate cyclase activity"/>
    <property type="evidence" value="ECO:0007669"/>
    <property type="project" value="UniProtKB-EC"/>
</dbReference>
<dbReference type="PROSITE" id="PS50887">
    <property type="entry name" value="GGDEF"/>
    <property type="match status" value="1"/>
</dbReference>
<dbReference type="AlphaFoldDB" id="A0AA48I456"/>
<dbReference type="InterPro" id="IPR050469">
    <property type="entry name" value="Diguanylate_Cyclase"/>
</dbReference>
<dbReference type="GO" id="GO:0043709">
    <property type="term" value="P:cell adhesion involved in single-species biofilm formation"/>
    <property type="evidence" value="ECO:0007669"/>
    <property type="project" value="TreeGrafter"/>
</dbReference>
<dbReference type="InterPro" id="IPR011006">
    <property type="entry name" value="CheY-like_superfamily"/>
</dbReference>
<keyword evidence="4" id="KW-0597">Phosphoprotein</keyword>
<dbReference type="SMART" id="SM00267">
    <property type="entry name" value="GGDEF"/>
    <property type="match status" value="1"/>
</dbReference>
<dbReference type="Gene3D" id="3.40.50.2300">
    <property type="match status" value="1"/>
</dbReference>
<dbReference type="Gene3D" id="3.30.70.270">
    <property type="match status" value="1"/>
</dbReference>
<evidence type="ECO:0000313" key="8">
    <source>
        <dbReference type="Proteomes" id="UP001333710"/>
    </source>
</evidence>
<gene>
    <name evidence="7" type="ORF">MACH26_11010</name>
</gene>
<sequence>MTADIRKPTVLIVDDDFINKEILAHGLQNDYRILQASSGIEALELAEAEVPDTVLLDIVMPDMDGYEVCRKLKTSRRTQKVPVIFSTSKCSDEDEVLGLTMGASDYITKPFNMALVRARVRNQVLLKQKTDLLEQLASVDGLTEVPNRRSFDEMFEQEWRRAMRSEYPVALAMIDIDCFKQFNDNYGHTAGDDCLAAVARVLSGVANRAGDFVARYGGEEFAFILPNCEIGPAENMAEKAREAVEALQIKHGFSVAGEVVTISIGVSSMVPEQDQSRKELIDSADERLYLAKQSGRNMVFAG</sequence>
<dbReference type="SUPFAM" id="SSF55073">
    <property type="entry name" value="Nucleotide cyclase"/>
    <property type="match status" value="1"/>
</dbReference>
<accession>A0AA48I456</accession>
<dbReference type="EC" id="2.7.7.65" evidence="2"/>
<evidence type="ECO:0000313" key="7">
    <source>
        <dbReference type="EMBL" id="BDX05580.1"/>
    </source>
</evidence>
<dbReference type="Pfam" id="PF00072">
    <property type="entry name" value="Response_reg"/>
    <property type="match status" value="1"/>
</dbReference>
<dbReference type="InterPro" id="IPR043128">
    <property type="entry name" value="Rev_trsase/Diguanyl_cyclase"/>
</dbReference>
<dbReference type="FunFam" id="3.30.70.270:FF:000001">
    <property type="entry name" value="Diguanylate cyclase domain protein"/>
    <property type="match status" value="1"/>
</dbReference>
<comment type="catalytic activity">
    <reaction evidence="3">
        <text>2 GTP = 3',3'-c-di-GMP + 2 diphosphate</text>
        <dbReference type="Rhea" id="RHEA:24898"/>
        <dbReference type="ChEBI" id="CHEBI:33019"/>
        <dbReference type="ChEBI" id="CHEBI:37565"/>
        <dbReference type="ChEBI" id="CHEBI:58805"/>
        <dbReference type="EC" id="2.7.7.65"/>
    </reaction>
</comment>
<organism evidence="7 8">
    <name type="scientific">Planctobacterium marinum</name>
    <dbReference type="NCBI Taxonomy" id="1631968"/>
    <lineage>
        <taxon>Bacteria</taxon>
        <taxon>Pseudomonadati</taxon>
        <taxon>Pseudomonadota</taxon>
        <taxon>Gammaproteobacteria</taxon>
        <taxon>Alteromonadales</taxon>
        <taxon>Alteromonadaceae</taxon>
        <taxon>Planctobacterium</taxon>
    </lineage>
</organism>
<dbReference type="GO" id="GO:0000160">
    <property type="term" value="P:phosphorelay signal transduction system"/>
    <property type="evidence" value="ECO:0007669"/>
    <property type="project" value="InterPro"/>
</dbReference>
<dbReference type="NCBIfam" id="TIGR00254">
    <property type="entry name" value="GGDEF"/>
    <property type="match status" value="1"/>
</dbReference>
<dbReference type="EMBL" id="AP027272">
    <property type="protein sequence ID" value="BDX05580.1"/>
    <property type="molecule type" value="Genomic_DNA"/>
</dbReference>
<evidence type="ECO:0000259" key="6">
    <source>
        <dbReference type="PROSITE" id="PS50887"/>
    </source>
</evidence>